<dbReference type="AlphaFoldDB" id="A0A7J7PA97"/>
<feature type="region of interest" description="Disordered" evidence="1">
    <location>
        <begin position="73"/>
        <end position="93"/>
    </location>
</feature>
<dbReference type="Proteomes" id="UP000541444">
    <property type="component" value="Unassembled WGS sequence"/>
</dbReference>
<organism evidence="2 3">
    <name type="scientific">Kingdonia uniflora</name>
    <dbReference type="NCBI Taxonomy" id="39325"/>
    <lineage>
        <taxon>Eukaryota</taxon>
        <taxon>Viridiplantae</taxon>
        <taxon>Streptophyta</taxon>
        <taxon>Embryophyta</taxon>
        <taxon>Tracheophyta</taxon>
        <taxon>Spermatophyta</taxon>
        <taxon>Magnoliopsida</taxon>
        <taxon>Ranunculales</taxon>
        <taxon>Circaeasteraceae</taxon>
        <taxon>Kingdonia</taxon>
    </lineage>
</organism>
<comment type="caution">
    <text evidence="2">The sequence shown here is derived from an EMBL/GenBank/DDBJ whole genome shotgun (WGS) entry which is preliminary data.</text>
</comment>
<keyword evidence="3" id="KW-1185">Reference proteome</keyword>
<gene>
    <name evidence="2" type="ORF">GIB67_011150</name>
</gene>
<dbReference type="EMBL" id="JACGCM010000115">
    <property type="protein sequence ID" value="KAF6176361.1"/>
    <property type="molecule type" value="Genomic_DNA"/>
</dbReference>
<proteinExistence type="predicted"/>
<name>A0A7J7PA97_9MAGN</name>
<sequence length="148" mass="15216">MEEAGLFSPSKIVPPKLEDAGLEDCALSPESIKQAFLKAANSIRSSWGDCVDDPGPSDEEEELTDALIGVSLTSDPPGQCGTEKGGGMPQVLGDKVVDGSAAEKPEEGLDNKVLGETLEGGAEAEGKACVDGLQGLKIGPILTESYVN</sequence>
<accession>A0A7J7PA97</accession>
<reference evidence="2 3" key="1">
    <citation type="journal article" date="2020" name="IScience">
        <title>Genome Sequencing of the Endangered Kingdonia uniflora (Circaeasteraceae, Ranunculales) Reveals Potential Mechanisms of Evolutionary Specialization.</title>
        <authorList>
            <person name="Sun Y."/>
            <person name="Deng T."/>
            <person name="Zhang A."/>
            <person name="Moore M.J."/>
            <person name="Landis J.B."/>
            <person name="Lin N."/>
            <person name="Zhang H."/>
            <person name="Zhang X."/>
            <person name="Huang J."/>
            <person name="Zhang X."/>
            <person name="Sun H."/>
            <person name="Wang H."/>
        </authorList>
    </citation>
    <scope>NUCLEOTIDE SEQUENCE [LARGE SCALE GENOMIC DNA]</scope>
    <source>
        <strain evidence="2">TB1705</strain>
        <tissue evidence="2">Leaf</tissue>
    </source>
</reference>
<dbReference type="OrthoDB" id="773986at2759"/>
<evidence type="ECO:0000313" key="3">
    <source>
        <dbReference type="Proteomes" id="UP000541444"/>
    </source>
</evidence>
<evidence type="ECO:0000256" key="1">
    <source>
        <dbReference type="SAM" id="MobiDB-lite"/>
    </source>
</evidence>
<dbReference type="PANTHER" id="PTHR36713">
    <property type="entry name" value="OS09G0344700 PROTEIN"/>
    <property type="match status" value="1"/>
</dbReference>
<evidence type="ECO:0000313" key="2">
    <source>
        <dbReference type="EMBL" id="KAF6176361.1"/>
    </source>
</evidence>
<dbReference type="PANTHER" id="PTHR36713:SF1">
    <property type="entry name" value="OS09G0344700 PROTEIN"/>
    <property type="match status" value="1"/>
</dbReference>
<protein>
    <submittedName>
        <fullName evidence="2">Uncharacterized protein</fullName>
    </submittedName>
</protein>